<dbReference type="PANTHER" id="PTHR30146">
    <property type="entry name" value="LACI-RELATED TRANSCRIPTIONAL REPRESSOR"/>
    <property type="match status" value="1"/>
</dbReference>
<dbReference type="EMBL" id="JAZHPZ010000002">
    <property type="protein sequence ID" value="MEF2965360.1"/>
    <property type="molecule type" value="Genomic_DNA"/>
</dbReference>
<dbReference type="RefSeq" id="WP_331845593.1">
    <property type="nucleotide sequence ID" value="NZ_JAZHPZ010000002.1"/>
</dbReference>
<protein>
    <submittedName>
        <fullName evidence="5">LacI family DNA-binding transcriptional regulator</fullName>
    </submittedName>
</protein>
<evidence type="ECO:0000256" key="2">
    <source>
        <dbReference type="ARBA" id="ARBA00023125"/>
    </source>
</evidence>
<sequence>MKKTTMKDIAKAANVSVATVSYVLNRVANQTIPEETRSLIFNIAKELNYVPNLAARSLKKKTGLVGILINKDTSLPFWKQFGQHHFVDGLERLLTAAGYHTLLISLNPANPSMDVIVERRLDAVFLIDVKEEVFYSISSKFVEGVPLILIDSLIEDQLFNQILFDYQTALRQACRFFDAPPCLVMENYHNQGLVNFIRESSGLKTEDIFVIDNVADLVGFTEGPHRENVIVVNEFLGSYFERSNLAGNIAVICTCHCPEILSAATRKVIFRNDKCSIAFEMMKKLINPADYESFAKNRFLVEVEQ</sequence>
<dbReference type="GO" id="GO:0003677">
    <property type="term" value="F:DNA binding"/>
    <property type="evidence" value="ECO:0007669"/>
    <property type="project" value="UniProtKB-KW"/>
</dbReference>
<comment type="caution">
    <text evidence="5">The sequence shown here is derived from an EMBL/GenBank/DDBJ whole genome shotgun (WGS) entry which is preliminary data.</text>
</comment>
<dbReference type="CDD" id="cd01392">
    <property type="entry name" value="HTH_LacI"/>
    <property type="match status" value="1"/>
</dbReference>
<dbReference type="PROSITE" id="PS50932">
    <property type="entry name" value="HTH_LACI_2"/>
    <property type="match status" value="1"/>
</dbReference>
<proteinExistence type="predicted"/>
<reference evidence="5 6" key="1">
    <citation type="submission" date="2024-02" db="EMBL/GenBank/DDBJ databases">
        <title>A nitrogen-fixing paenibacillus bacterium.</title>
        <authorList>
            <person name="Zhang W.L."/>
            <person name="Chen S.F."/>
        </authorList>
    </citation>
    <scope>NUCLEOTIDE SEQUENCE [LARGE SCALE GENOMIC DNA]</scope>
    <source>
        <strain evidence="5 6">M1</strain>
    </source>
</reference>
<keyword evidence="3" id="KW-0804">Transcription</keyword>
<evidence type="ECO:0000256" key="3">
    <source>
        <dbReference type="ARBA" id="ARBA00023163"/>
    </source>
</evidence>
<dbReference type="InterPro" id="IPR010982">
    <property type="entry name" value="Lambda_DNA-bd_dom_sf"/>
</dbReference>
<keyword evidence="6" id="KW-1185">Reference proteome</keyword>
<dbReference type="Proteomes" id="UP001306950">
    <property type="component" value="Unassembled WGS sequence"/>
</dbReference>
<dbReference type="SMART" id="SM00354">
    <property type="entry name" value="HTH_LACI"/>
    <property type="match status" value="1"/>
</dbReference>
<evidence type="ECO:0000259" key="4">
    <source>
        <dbReference type="PROSITE" id="PS50932"/>
    </source>
</evidence>
<dbReference type="PRINTS" id="PR00036">
    <property type="entry name" value="HTHLACI"/>
</dbReference>
<dbReference type="SUPFAM" id="SSF47413">
    <property type="entry name" value="lambda repressor-like DNA-binding domains"/>
    <property type="match status" value="1"/>
</dbReference>
<evidence type="ECO:0000256" key="1">
    <source>
        <dbReference type="ARBA" id="ARBA00023015"/>
    </source>
</evidence>
<dbReference type="Pfam" id="PF00356">
    <property type="entry name" value="LacI"/>
    <property type="match status" value="1"/>
</dbReference>
<keyword evidence="1" id="KW-0805">Transcription regulation</keyword>
<evidence type="ECO:0000313" key="6">
    <source>
        <dbReference type="Proteomes" id="UP001306950"/>
    </source>
</evidence>
<accession>A0ABU7VNM2</accession>
<gene>
    <name evidence="5" type="ORF">V3851_05895</name>
</gene>
<dbReference type="PANTHER" id="PTHR30146:SF109">
    <property type="entry name" value="HTH-TYPE TRANSCRIPTIONAL REGULATOR GALS"/>
    <property type="match status" value="1"/>
</dbReference>
<feature type="domain" description="HTH lacI-type" evidence="4">
    <location>
        <begin position="4"/>
        <end position="60"/>
    </location>
</feature>
<organism evidence="5 6">
    <name type="scientific">Paenibacillus haidiansis</name>
    <dbReference type="NCBI Taxonomy" id="1574488"/>
    <lineage>
        <taxon>Bacteria</taxon>
        <taxon>Bacillati</taxon>
        <taxon>Bacillota</taxon>
        <taxon>Bacilli</taxon>
        <taxon>Bacillales</taxon>
        <taxon>Paenibacillaceae</taxon>
        <taxon>Paenibacillus</taxon>
    </lineage>
</organism>
<keyword evidence="2 5" id="KW-0238">DNA-binding</keyword>
<dbReference type="PROSITE" id="PS00356">
    <property type="entry name" value="HTH_LACI_1"/>
    <property type="match status" value="1"/>
</dbReference>
<dbReference type="Gene3D" id="3.40.50.2300">
    <property type="match status" value="1"/>
</dbReference>
<dbReference type="Gene3D" id="1.10.260.40">
    <property type="entry name" value="lambda repressor-like DNA-binding domains"/>
    <property type="match status" value="1"/>
</dbReference>
<name>A0ABU7VNM2_9BACL</name>
<dbReference type="InterPro" id="IPR000843">
    <property type="entry name" value="HTH_LacI"/>
</dbReference>
<evidence type="ECO:0000313" key="5">
    <source>
        <dbReference type="EMBL" id="MEF2965360.1"/>
    </source>
</evidence>